<name>R7SEL1_CONPW</name>
<dbReference type="Proteomes" id="UP000053558">
    <property type="component" value="Unassembled WGS sequence"/>
</dbReference>
<dbReference type="InterPro" id="IPR027417">
    <property type="entry name" value="P-loop_NTPase"/>
</dbReference>
<keyword evidence="3" id="KW-1185">Reference proteome</keyword>
<dbReference type="eggNOG" id="ENOG502QU12">
    <property type="taxonomic scope" value="Eukaryota"/>
</dbReference>
<proteinExistence type="predicted"/>
<evidence type="ECO:0000313" key="2">
    <source>
        <dbReference type="EMBL" id="EIW74290.1"/>
    </source>
</evidence>
<dbReference type="GeneID" id="19206422"/>
<organism evidence="2 3">
    <name type="scientific">Coniophora puteana (strain RWD-64-598)</name>
    <name type="common">Brown rot fungus</name>
    <dbReference type="NCBI Taxonomy" id="741705"/>
    <lineage>
        <taxon>Eukaryota</taxon>
        <taxon>Fungi</taxon>
        <taxon>Dikarya</taxon>
        <taxon>Basidiomycota</taxon>
        <taxon>Agaricomycotina</taxon>
        <taxon>Agaricomycetes</taxon>
        <taxon>Agaricomycetidae</taxon>
        <taxon>Boletales</taxon>
        <taxon>Coniophorineae</taxon>
        <taxon>Coniophoraceae</taxon>
        <taxon>Coniophora</taxon>
    </lineage>
</organism>
<dbReference type="InterPro" id="IPR045063">
    <property type="entry name" value="Dynamin_N"/>
</dbReference>
<evidence type="ECO:0000259" key="1">
    <source>
        <dbReference type="Pfam" id="PF00350"/>
    </source>
</evidence>
<sequence>MAPNIDFSALSSRKSTKNHSSTFAIQGCSNRPRPMPYDTWGKLEILKDTVKKVKKFTCRRRGEEWAQHLDTLLSELEAPPSTRSVVVVGHTGHGKTTLFNSLLQCPLLTTATRRACTSAVVEVHYDDSLDYRATIEFLSKEAWEEFLSPLVADVHESTTSPSKFPPSDDVQKNLVLGSAATLVQIYPHLSGQLIDKDVSVESLSVHRSVTNMIGSSCEFTATSPAEMEKKLRGYISARQDKNKPTLWHMIKCAKIYGPFQMLATGTVLVDLPGFGDSNLIRVQKADQYLKDADSILLVLDIRRVIDHVDAREYLKKSIKRFVGFDGRAISDSALIIAVTRSDVQINDPQNAVQDQEGQDFLNNINNELDNYTEDIQRVGGGLQAGFEQLEQTLNGLHMQKHSFLALRRAERIRRYVQDLGASIYRAIDKESSAVLNPFSVHVVGSVDYQRLQNFDATQPDPMVFTNVADTGIPALQAQLSSVALHERLEKLMPTLTSFDSMMSEIHQYYKSQVTMDNQYISKATTVLEDLKKYNEITHNERIEGIGGLVDTLICTIQA</sequence>
<dbReference type="AlphaFoldDB" id="R7SEL1"/>
<gene>
    <name evidence="2" type="ORF">CONPUDRAFT_170283</name>
</gene>
<feature type="domain" description="Dynamin N-terminal" evidence="1">
    <location>
        <begin position="85"/>
        <end position="314"/>
    </location>
</feature>
<dbReference type="EMBL" id="JH711593">
    <property type="protein sequence ID" value="EIW74290.1"/>
    <property type="molecule type" value="Genomic_DNA"/>
</dbReference>
<reference evidence="3" key="1">
    <citation type="journal article" date="2012" name="Science">
        <title>The Paleozoic origin of enzymatic lignin decomposition reconstructed from 31 fungal genomes.</title>
        <authorList>
            <person name="Floudas D."/>
            <person name="Binder M."/>
            <person name="Riley R."/>
            <person name="Barry K."/>
            <person name="Blanchette R.A."/>
            <person name="Henrissat B."/>
            <person name="Martinez A.T."/>
            <person name="Otillar R."/>
            <person name="Spatafora J.W."/>
            <person name="Yadav J.S."/>
            <person name="Aerts A."/>
            <person name="Benoit I."/>
            <person name="Boyd A."/>
            <person name="Carlson A."/>
            <person name="Copeland A."/>
            <person name="Coutinho P.M."/>
            <person name="de Vries R.P."/>
            <person name="Ferreira P."/>
            <person name="Findley K."/>
            <person name="Foster B."/>
            <person name="Gaskell J."/>
            <person name="Glotzer D."/>
            <person name="Gorecki P."/>
            <person name="Heitman J."/>
            <person name="Hesse C."/>
            <person name="Hori C."/>
            <person name="Igarashi K."/>
            <person name="Jurgens J.A."/>
            <person name="Kallen N."/>
            <person name="Kersten P."/>
            <person name="Kohler A."/>
            <person name="Kuees U."/>
            <person name="Kumar T.K.A."/>
            <person name="Kuo A."/>
            <person name="LaButti K."/>
            <person name="Larrondo L.F."/>
            <person name="Lindquist E."/>
            <person name="Ling A."/>
            <person name="Lombard V."/>
            <person name="Lucas S."/>
            <person name="Lundell T."/>
            <person name="Martin R."/>
            <person name="McLaughlin D.J."/>
            <person name="Morgenstern I."/>
            <person name="Morin E."/>
            <person name="Murat C."/>
            <person name="Nagy L.G."/>
            <person name="Nolan M."/>
            <person name="Ohm R.A."/>
            <person name="Patyshakuliyeva A."/>
            <person name="Rokas A."/>
            <person name="Ruiz-Duenas F.J."/>
            <person name="Sabat G."/>
            <person name="Salamov A."/>
            <person name="Samejima M."/>
            <person name="Schmutz J."/>
            <person name="Slot J.C."/>
            <person name="St John F."/>
            <person name="Stenlid J."/>
            <person name="Sun H."/>
            <person name="Sun S."/>
            <person name="Syed K."/>
            <person name="Tsang A."/>
            <person name="Wiebenga A."/>
            <person name="Young D."/>
            <person name="Pisabarro A."/>
            <person name="Eastwood D.C."/>
            <person name="Martin F."/>
            <person name="Cullen D."/>
            <person name="Grigoriev I.V."/>
            <person name="Hibbett D.S."/>
        </authorList>
    </citation>
    <scope>NUCLEOTIDE SEQUENCE [LARGE SCALE GENOMIC DNA]</scope>
    <source>
        <strain evidence="3">RWD-64-598 SS2</strain>
    </source>
</reference>
<feature type="non-terminal residue" evidence="2">
    <location>
        <position position="558"/>
    </location>
</feature>
<protein>
    <recommendedName>
        <fullName evidence="1">Dynamin N-terminal domain-containing protein</fullName>
    </recommendedName>
</protein>
<dbReference type="OrthoDB" id="3598281at2759"/>
<dbReference type="Pfam" id="PF00350">
    <property type="entry name" value="Dynamin_N"/>
    <property type="match status" value="1"/>
</dbReference>
<evidence type="ECO:0000313" key="3">
    <source>
        <dbReference type="Proteomes" id="UP000053558"/>
    </source>
</evidence>
<dbReference type="KEGG" id="cput:CONPUDRAFT_170283"/>
<dbReference type="PANTHER" id="PTHR36681">
    <property type="entry name" value="NUCLEAR GTPASE, GERMINAL CENTER-ASSOCIATED, TANDEM DUPLICATE 3"/>
    <property type="match status" value="1"/>
</dbReference>
<dbReference type="SUPFAM" id="SSF52540">
    <property type="entry name" value="P-loop containing nucleoside triphosphate hydrolases"/>
    <property type="match status" value="1"/>
</dbReference>
<dbReference type="Gene3D" id="3.40.50.300">
    <property type="entry name" value="P-loop containing nucleotide triphosphate hydrolases"/>
    <property type="match status" value="1"/>
</dbReference>
<dbReference type="PANTHER" id="PTHR36681:SF3">
    <property type="entry name" value="NUCLEAR GTPASE, GERMINAL CENTER-ASSOCIATED, TANDEM DUPLICATE 3"/>
    <property type="match status" value="1"/>
</dbReference>
<dbReference type="RefSeq" id="XP_007775643.1">
    <property type="nucleotide sequence ID" value="XM_007777453.1"/>
</dbReference>
<accession>R7SEL1</accession>